<evidence type="ECO:0000256" key="4">
    <source>
        <dbReference type="ARBA" id="ARBA00022833"/>
    </source>
</evidence>
<feature type="zinc finger region" description="C3H1-type" evidence="5">
    <location>
        <begin position="355"/>
        <end position="382"/>
    </location>
</feature>
<evidence type="ECO:0000256" key="2">
    <source>
        <dbReference type="ARBA" id="ARBA00022737"/>
    </source>
</evidence>
<dbReference type="PROSITE" id="PS50103">
    <property type="entry name" value="ZF_C3H1"/>
    <property type="match status" value="2"/>
</dbReference>
<evidence type="ECO:0000313" key="10">
    <source>
        <dbReference type="Proteomes" id="UP000188320"/>
    </source>
</evidence>
<dbReference type="SMART" id="SM00356">
    <property type="entry name" value="ZnF_C3H1"/>
    <property type="match status" value="2"/>
</dbReference>
<keyword evidence="1 5" id="KW-0479">Metal-binding</keyword>
<evidence type="ECO:0000256" key="5">
    <source>
        <dbReference type="PROSITE-ProRule" id="PRU00723"/>
    </source>
</evidence>
<feature type="domain" description="C3H1-type" evidence="8">
    <location>
        <begin position="385"/>
        <end position="404"/>
    </location>
</feature>
<dbReference type="InterPro" id="IPR036855">
    <property type="entry name" value="Znf_CCCH_sf"/>
</dbReference>
<dbReference type="GO" id="GO:0003723">
    <property type="term" value="F:RNA binding"/>
    <property type="evidence" value="ECO:0007669"/>
    <property type="project" value="InterPro"/>
</dbReference>
<dbReference type="InterPro" id="IPR000571">
    <property type="entry name" value="Znf_CCCH"/>
</dbReference>
<feature type="compositionally biased region" description="Basic and acidic residues" evidence="7">
    <location>
        <begin position="107"/>
        <end position="123"/>
    </location>
</feature>
<accession>A0A1R1PVH5</accession>
<sequence>MREKSASTCQKMYYQRFNWFKSVQETGAVNLDQPSRSGVKRALGKDQNDILAINKYNNTEGCMLNMAEQQENVKQCKILKSHKQRKEELTTAKVKVEMSSRSIEREIGVINDESRGSIEKDDQNEQGQKNDINEGKELVIKKVEKSKDRQDTKTEEQYGVEQLGTITQPGKKDALELLRSLVRGVKKKENQVNKNSETLERAEKNVEETNKHTHDAIFFENSEREKGVSLHKGVVGVTGDNKINESTHGKVNNSAAVGNLEKISEIERIGYGDYGLGTNTESYLNNDEILYLDRVETVSIKKNANARRKRKEKKNNTTKNKPKNTENKGKTMGQIDKKGQDRPRPHNKNGPETSKRPLELCKYVLSGSCSKGKLCPFSHDLSATPCVHYAKGFCSSGANCKFKH</sequence>
<evidence type="ECO:0000259" key="8">
    <source>
        <dbReference type="PROSITE" id="PS50103"/>
    </source>
</evidence>
<evidence type="ECO:0000256" key="3">
    <source>
        <dbReference type="ARBA" id="ARBA00022771"/>
    </source>
</evidence>
<evidence type="ECO:0000313" key="9">
    <source>
        <dbReference type="EMBL" id="OMH84975.1"/>
    </source>
</evidence>
<organism evidence="9 10">
    <name type="scientific">Zancudomyces culisetae</name>
    <name type="common">Gut fungus</name>
    <name type="synonym">Smittium culisetae</name>
    <dbReference type="NCBI Taxonomy" id="1213189"/>
    <lineage>
        <taxon>Eukaryota</taxon>
        <taxon>Fungi</taxon>
        <taxon>Fungi incertae sedis</taxon>
        <taxon>Zoopagomycota</taxon>
        <taxon>Kickxellomycotina</taxon>
        <taxon>Harpellomycetes</taxon>
        <taxon>Harpellales</taxon>
        <taxon>Legeriomycetaceae</taxon>
        <taxon>Zancudomyces</taxon>
    </lineage>
</organism>
<feature type="coiled-coil region" evidence="6">
    <location>
        <begin position="185"/>
        <end position="212"/>
    </location>
</feature>
<evidence type="ECO:0000256" key="7">
    <source>
        <dbReference type="SAM" id="MobiDB-lite"/>
    </source>
</evidence>
<dbReference type="AlphaFoldDB" id="A0A1R1PVH5"/>
<keyword evidence="6" id="KW-0175">Coiled coil</keyword>
<keyword evidence="10" id="KW-1185">Reference proteome</keyword>
<dbReference type="OrthoDB" id="411372at2759"/>
<keyword evidence="3 5" id="KW-0863">Zinc-finger</keyword>
<feature type="region of interest" description="Disordered" evidence="7">
    <location>
        <begin position="107"/>
        <end position="156"/>
    </location>
</feature>
<dbReference type="GO" id="GO:0045892">
    <property type="term" value="P:negative regulation of DNA-templated transcription"/>
    <property type="evidence" value="ECO:0007669"/>
    <property type="project" value="InterPro"/>
</dbReference>
<dbReference type="Gene3D" id="4.10.1000.10">
    <property type="entry name" value="Zinc finger, CCCH-type"/>
    <property type="match status" value="1"/>
</dbReference>
<reference evidence="10" key="1">
    <citation type="submission" date="2017-01" db="EMBL/GenBank/DDBJ databases">
        <authorList>
            <person name="Wang Y."/>
            <person name="White M."/>
            <person name="Kvist S."/>
            <person name="Moncalvo J.-M."/>
        </authorList>
    </citation>
    <scope>NUCLEOTIDE SEQUENCE [LARGE SCALE GENOMIC DNA]</scope>
    <source>
        <strain evidence="10">COL-18-3</strain>
    </source>
</reference>
<dbReference type="Pfam" id="PF14608">
    <property type="entry name" value="zf-CCCH_2"/>
    <property type="match status" value="2"/>
</dbReference>
<dbReference type="EMBL" id="LSSK01000124">
    <property type="protein sequence ID" value="OMH84975.1"/>
    <property type="molecule type" value="Genomic_DNA"/>
</dbReference>
<keyword evidence="2" id="KW-0677">Repeat</keyword>
<feature type="compositionally biased region" description="Basic and acidic residues" evidence="7">
    <location>
        <begin position="131"/>
        <end position="156"/>
    </location>
</feature>
<feature type="zinc finger region" description="C3H1-type" evidence="5">
    <location>
        <begin position="385"/>
        <end position="404"/>
    </location>
</feature>
<dbReference type="InterPro" id="IPR045124">
    <property type="entry name" value="Su(sable)-like"/>
</dbReference>
<feature type="region of interest" description="Disordered" evidence="7">
    <location>
        <begin position="302"/>
        <end position="355"/>
    </location>
</feature>
<dbReference type="SUPFAM" id="SSF90229">
    <property type="entry name" value="CCCH zinc finger"/>
    <property type="match status" value="1"/>
</dbReference>
<dbReference type="PANTHER" id="PTHR13119">
    <property type="entry name" value="ZINC FINGER CCCH DOMAIN-CONTAINING PROTEI"/>
    <property type="match status" value="1"/>
</dbReference>
<name>A0A1R1PVH5_ZANCU</name>
<comment type="caution">
    <text evidence="9">The sequence shown here is derived from an EMBL/GenBank/DDBJ whole genome shotgun (WGS) entry which is preliminary data.</text>
</comment>
<evidence type="ECO:0000256" key="1">
    <source>
        <dbReference type="ARBA" id="ARBA00022723"/>
    </source>
</evidence>
<protein>
    <submittedName>
        <fullName evidence="9">Zinc finger CCCH domain-containing protein 65</fullName>
    </submittedName>
</protein>
<gene>
    <name evidence="9" type="ORF">AX774_g1484</name>
</gene>
<evidence type="ECO:0000256" key="6">
    <source>
        <dbReference type="SAM" id="Coils"/>
    </source>
</evidence>
<proteinExistence type="predicted"/>
<dbReference type="Proteomes" id="UP000188320">
    <property type="component" value="Unassembled WGS sequence"/>
</dbReference>
<keyword evidence="4 5" id="KW-0862">Zinc</keyword>
<feature type="domain" description="C3H1-type" evidence="8">
    <location>
        <begin position="355"/>
        <end position="382"/>
    </location>
</feature>
<feature type="compositionally biased region" description="Basic residues" evidence="7">
    <location>
        <begin position="304"/>
        <end position="313"/>
    </location>
</feature>
<dbReference type="PANTHER" id="PTHR13119:SF12">
    <property type="entry name" value="PROTEIN SUPPRESSOR OF SABLE"/>
    <property type="match status" value="1"/>
</dbReference>
<feature type="compositionally biased region" description="Basic and acidic residues" evidence="7">
    <location>
        <begin position="323"/>
        <end position="344"/>
    </location>
</feature>
<dbReference type="GO" id="GO:0008270">
    <property type="term" value="F:zinc ion binding"/>
    <property type="evidence" value="ECO:0007669"/>
    <property type="project" value="UniProtKB-KW"/>
</dbReference>
<dbReference type="GO" id="GO:0005634">
    <property type="term" value="C:nucleus"/>
    <property type="evidence" value="ECO:0007669"/>
    <property type="project" value="TreeGrafter"/>
</dbReference>